<organism evidence="4">
    <name type="scientific">Chaetomium thermophilum (strain DSM 1495 / CBS 144.50 / IMI 039719)</name>
    <name type="common">Thermochaetoides thermophila</name>
    <dbReference type="NCBI Taxonomy" id="759272"/>
    <lineage>
        <taxon>Eukaryota</taxon>
        <taxon>Fungi</taxon>
        <taxon>Dikarya</taxon>
        <taxon>Ascomycota</taxon>
        <taxon>Pezizomycotina</taxon>
        <taxon>Sordariomycetes</taxon>
        <taxon>Sordariomycetidae</taxon>
        <taxon>Sordariales</taxon>
        <taxon>Chaetomiaceae</taxon>
        <taxon>Thermochaetoides</taxon>
    </lineage>
</organism>
<dbReference type="HOGENOM" id="CLU_043681_0_0_1"/>
<dbReference type="Gene3D" id="4.10.280.10">
    <property type="entry name" value="Helix-loop-helix DNA-binding domain"/>
    <property type="match status" value="1"/>
</dbReference>
<feature type="region of interest" description="Disordered" evidence="1">
    <location>
        <begin position="342"/>
        <end position="371"/>
    </location>
</feature>
<proteinExistence type="predicted"/>
<dbReference type="eggNOG" id="ENOG502RJ7P">
    <property type="taxonomic scope" value="Eukaryota"/>
</dbReference>
<evidence type="ECO:0000259" key="2">
    <source>
        <dbReference type="PROSITE" id="PS50888"/>
    </source>
</evidence>
<dbReference type="Proteomes" id="UP000008066">
    <property type="component" value="Unassembled WGS sequence"/>
</dbReference>
<name>G0S808_CHATD</name>
<dbReference type="STRING" id="759272.G0S808"/>
<dbReference type="InterPro" id="IPR011598">
    <property type="entry name" value="bHLH_dom"/>
</dbReference>
<dbReference type="SUPFAM" id="SSF47459">
    <property type="entry name" value="HLH, helix-loop-helix DNA-binding domain"/>
    <property type="match status" value="1"/>
</dbReference>
<keyword evidence="4" id="KW-1185">Reference proteome</keyword>
<accession>G0S808</accession>
<evidence type="ECO:0000256" key="1">
    <source>
        <dbReference type="SAM" id="MobiDB-lite"/>
    </source>
</evidence>
<dbReference type="RefSeq" id="XP_006694191.1">
    <property type="nucleotide sequence ID" value="XM_006694128.1"/>
</dbReference>
<protein>
    <recommendedName>
        <fullName evidence="2">BHLH domain-containing protein</fullName>
    </recommendedName>
</protein>
<evidence type="ECO:0000313" key="3">
    <source>
        <dbReference type="EMBL" id="EGS21895.1"/>
    </source>
</evidence>
<gene>
    <name evidence="3" type="ORF">CTHT_0037680</name>
</gene>
<dbReference type="InterPro" id="IPR036638">
    <property type="entry name" value="HLH_DNA-bd_sf"/>
</dbReference>
<dbReference type="KEGG" id="cthr:CTHT_0037680"/>
<sequence>MYHLDDVNFVTSPDLEAESSFPERHFTLSYDDEKDPAVDSVHGQLAVSKPQPIEPAATSLWSEGWSSRIEQLHHRNLPSQAAPFVENPLSTPSFSQTASRAQAECDLLRRHSLASHFGHFTQHDFSLEDELDGNPLANDGSDGSSPTTAGWPLNQRPRRRSPYRITKPSQTLRPGQHSPTSRFHVQEFNPASTSIDWRELTEAFQTAHGGMGTVAPYAASDVTDADFFLPPQETGFSSSPSNHNNQKADSKRIAHKLSEKSRRNRLTIAIREIQKLLPTEMDRDRDFLGDGSTLGSRSERGRSECDYVIRPGVPSSKLDVVEMAVGFIKDLKQRNKDLARRAREAESKLQKCRCQQERHGERGVDGQGETG</sequence>
<dbReference type="AlphaFoldDB" id="G0S808"/>
<dbReference type="GO" id="GO:0046983">
    <property type="term" value="F:protein dimerization activity"/>
    <property type="evidence" value="ECO:0007669"/>
    <property type="project" value="InterPro"/>
</dbReference>
<dbReference type="OMA" id="ERGRSEC"/>
<feature type="domain" description="BHLH" evidence="2">
    <location>
        <begin position="250"/>
        <end position="331"/>
    </location>
</feature>
<feature type="region of interest" description="Disordered" evidence="1">
    <location>
        <begin position="129"/>
        <end position="182"/>
    </location>
</feature>
<dbReference type="EMBL" id="GL988041">
    <property type="protein sequence ID" value="EGS21895.1"/>
    <property type="molecule type" value="Genomic_DNA"/>
</dbReference>
<feature type="compositionally biased region" description="Polar residues" evidence="1">
    <location>
        <begin position="167"/>
        <end position="182"/>
    </location>
</feature>
<reference evidence="3 4" key="1">
    <citation type="journal article" date="2011" name="Cell">
        <title>Insight into structure and assembly of the nuclear pore complex by utilizing the genome of a eukaryotic thermophile.</title>
        <authorList>
            <person name="Amlacher S."/>
            <person name="Sarges P."/>
            <person name="Flemming D."/>
            <person name="van Noort V."/>
            <person name="Kunze R."/>
            <person name="Devos D.P."/>
            <person name="Arumugam M."/>
            <person name="Bork P."/>
            <person name="Hurt E."/>
        </authorList>
    </citation>
    <scope>NUCLEOTIDE SEQUENCE [LARGE SCALE GENOMIC DNA]</scope>
    <source>
        <strain evidence="4">DSM 1495 / CBS 144.50 / IMI 039719</strain>
    </source>
</reference>
<evidence type="ECO:0000313" key="4">
    <source>
        <dbReference type="Proteomes" id="UP000008066"/>
    </source>
</evidence>
<dbReference type="Pfam" id="PF00010">
    <property type="entry name" value="HLH"/>
    <property type="match status" value="1"/>
</dbReference>
<feature type="compositionally biased region" description="Basic and acidic residues" evidence="1">
    <location>
        <begin position="342"/>
        <end position="364"/>
    </location>
</feature>
<dbReference type="PROSITE" id="PS50888">
    <property type="entry name" value="BHLH"/>
    <property type="match status" value="1"/>
</dbReference>
<dbReference type="OrthoDB" id="5344169at2759"/>
<dbReference type="GeneID" id="18257806"/>